<dbReference type="Pfam" id="PF03807">
    <property type="entry name" value="F420_oxidored"/>
    <property type="match status" value="1"/>
</dbReference>
<name>A0ABS6NCA7_9RHOB</name>
<evidence type="ECO:0000256" key="1">
    <source>
        <dbReference type="ARBA" id="ARBA00023002"/>
    </source>
</evidence>
<evidence type="ECO:0000313" key="4">
    <source>
        <dbReference type="Proteomes" id="UP001166293"/>
    </source>
</evidence>
<keyword evidence="4" id="KW-1185">Reference proteome</keyword>
<evidence type="ECO:0000313" key="3">
    <source>
        <dbReference type="EMBL" id="MBV2361608.1"/>
    </source>
</evidence>
<keyword evidence="1" id="KW-0560">Oxidoreductase</keyword>
<protein>
    <submittedName>
        <fullName evidence="3">NAD(P)-binding domain-containing protein</fullName>
    </submittedName>
</protein>
<comment type="caution">
    <text evidence="3">The sequence shown here is derived from an EMBL/GenBank/DDBJ whole genome shotgun (WGS) entry which is preliminary data.</text>
</comment>
<proteinExistence type="predicted"/>
<dbReference type="InterPro" id="IPR028939">
    <property type="entry name" value="P5C_Rdtase_cat_N"/>
</dbReference>
<sequence>MRIGVIGTGAIGSAVVAGLAGQGHAITVSERSAARSADLAARFADVSVADNQRVVDTSDIVILGLMVGDAAAVLGRLRFREDQRVISLMAGAPLDRVAGWVAPARAKAVMLPFPGIAQGGSPILAQGDVTIVQALFGARNTVFDLDGQTELDAYLCAQAVLSPVLRLVADAAGWLGARVGDPDRGEAFLRLLVGSSLLSGPCGPTLSALDTPGGYNQRLRDHMVAAGMSGDLERGLDALEQGT</sequence>
<organism evidence="3 4">
    <name type="scientific">Thalassococcus arenae</name>
    <dbReference type="NCBI Taxonomy" id="2851652"/>
    <lineage>
        <taxon>Bacteria</taxon>
        <taxon>Pseudomonadati</taxon>
        <taxon>Pseudomonadota</taxon>
        <taxon>Alphaproteobacteria</taxon>
        <taxon>Rhodobacterales</taxon>
        <taxon>Roseobacteraceae</taxon>
        <taxon>Thalassococcus</taxon>
    </lineage>
</organism>
<accession>A0ABS6NCA7</accession>
<dbReference type="PANTHER" id="PTHR11645">
    <property type="entry name" value="PYRROLINE-5-CARBOXYLATE REDUCTASE"/>
    <property type="match status" value="1"/>
</dbReference>
<evidence type="ECO:0000259" key="2">
    <source>
        <dbReference type="Pfam" id="PF03807"/>
    </source>
</evidence>
<dbReference type="RefSeq" id="WP_217779996.1">
    <property type="nucleotide sequence ID" value="NZ_JAHRWL010000003.1"/>
</dbReference>
<dbReference type="Proteomes" id="UP001166293">
    <property type="component" value="Unassembled WGS sequence"/>
</dbReference>
<gene>
    <name evidence="3" type="ORF">KUH32_17725</name>
</gene>
<feature type="domain" description="Pyrroline-5-carboxylate reductase catalytic N-terminal" evidence="2">
    <location>
        <begin position="2"/>
        <end position="91"/>
    </location>
</feature>
<reference evidence="3" key="1">
    <citation type="submission" date="2021-06" db="EMBL/GenBank/DDBJ databases">
        <title>Thalassococcus sp. CAU 1522 isolated from sea sand, Republic of Korea.</title>
        <authorList>
            <person name="Kim W."/>
        </authorList>
    </citation>
    <scope>NUCLEOTIDE SEQUENCE</scope>
    <source>
        <strain evidence="3">CAU 1522</strain>
    </source>
</reference>
<dbReference type="PANTHER" id="PTHR11645:SF0">
    <property type="entry name" value="PYRROLINE-5-CARBOXYLATE REDUCTASE 3"/>
    <property type="match status" value="1"/>
</dbReference>
<dbReference type="EMBL" id="JAHRWL010000003">
    <property type="protein sequence ID" value="MBV2361608.1"/>
    <property type="molecule type" value="Genomic_DNA"/>
</dbReference>